<dbReference type="Gene3D" id="3.40.525.10">
    <property type="entry name" value="CRAL-TRIO lipid binding domain"/>
    <property type="match status" value="1"/>
</dbReference>
<feature type="domain" description="CRAL-TRIO" evidence="1">
    <location>
        <begin position="708"/>
        <end position="887"/>
    </location>
</feature>
<gene>
    <name evidence="2" type="ORF">CSSPJE1EN1_LOCUS26050</name>
</gene>
<dbReference type="PROSITE" id="PS50191">
    <property type="entry name" value="CRAL_TRIO"/>
    <property type="match status" value="1"/>
</dbReference>
<dbReference type="SUPFAM" id="SSF52087">
    <property type="entry name" value="CRAL/TRIO domain"/>
    <property type="match status" value="1"/>
</dbReference>
<evidence type="ECO:0000259" key="1">
    <source>
        <dbReference type="PROSITE" id="PS50191"/>
    </source>
</evidence>
<comment type="caution">
    <text evidence="2">The sequence shown here is derived from an EMBL/GenBank/DDBJ whole genome shotgun (WGS) entry which is preliminary data.</text>
</comment>
<dbReference type="EMBL" id="CAXAQS010000217">
    <property type="protein sequence ID" value="CAK9250672.1"/>
    <property type="molecule type" value="Genomic_DNA"/>
</dbReference>
<evidence type="ECO:0000313" key="3">
    <source>
        <dbReference type="Proteomes" id="UP001497444"/>
    </source>
</evidence>
<proteinExistence type="predicted"/>
<dbReference type="PANTHER" id="PTHR47041:SF5">
    <property type="entry name" value="SEC14 CYTOSOLIC FACTOR FAMILY PROTEIN"/>
    <property type="match status" value="1"/>
</dbReference>
<name>A0ABP0V8C4_9BRYO</name>
<protein>
    <recommendedName>
        <fullName evidence="1">CRAL-TRIO domain-containing protein</fullName>
    </recommendedName>
</protein>
<sequence length="920" mass="100384">MRRGHSDQQQHKADGAAEQCETEVGCADNCFNRRKPEKLLWNFPQNRGRNSLAVAKVQEKKILVRKCISSFMENKPQLDLVVADNVFAFLAMLQKVPGGAGTRSFEDVSPTPKVQGHASADLSSVHEECSSNIQTLEEGDADTPMETDSKMGHSVETALSCTTSEGDPNHSLDCSLDSQTVEIASKILHDPSNQINAVCSHLKSIASRGPNSVSQMQKSDSQQRGRWCRTILSSLAGAVGLKMLSPKTHWPLLEFVIFPWLRLPLEKESRERAPILRGRRWWHLPAKVAMAFSSQFCGPLSNPLAAAHVLLLILELRGRQQERLAADNQLQGAFCKTCLLKLDQAMHQFALSKGGDKKVQPGWQQKHASAAHHAGGSQGLRCDTCFEKAYEEALQSDQDLPWDWTEEIAQLIACSQNAGTTGCRTTVVPAGEDISPSTVSFNEALDSPGNILSCSSSSSSLSIEDPSNKGHFWSSSCGSLSTEDPSENAISCTSSCGSFSTEDSPQGVEPASFENKENALGNQLLLESMLPEKSDMGVNSPPCTTDSEDESFFEASTMSLPDLEFSEERLLEAGTHHEIELNQLCSSRTADLDDCQDRSISTLLAGGDEYADILKTMQIFSEQEAVRAVSESDTSLQDQILPCAEATLGEDACCSGTGDLSPPVLLLSDSKAVLQSENGVFCPHADHPTCISLRERRHTHGDQKYFTMQELITAPWSELVFWHGHCQQGNPTLCVLLGKAVQKLPAPELSNLVPIIVSHMEYAELNFFKGPSRQVNIVLDLWGLGLMRIPPMDILQRVGTFLNRDYAGRGGSVFVINAPMMLSLVMGGIKRVILCPAYNKGAMIDKGFIESKERIFLLGRQFKPVLEKHFDCTMLPSVFGGQCSCRSGSPSECKVGAEYLASSEVPNPLVGSCNLPTQTV</sequence>
<accession>A0ABP0V8C4</accession>
<dbReference type="Proteomes" id="UP001497444">
    <property type="component" value="Unassembled WGS sequence"/>
</dbReference>
<dbReference type="PANTHER" id="PTHR47041">
    <property type="entry name" value="SEC14 CYTOSOLIC FACTOR FAMILY PROTEIN / PHOSPHOGLYCERIDE TRANSFER FAMILY PROTEIN"/>
    <property type="match status" value="1"/>
</dbReference>
<dbReference type="InterPro" id="IPR036865">
    <property type="entry name" value="CRAL-TRIO_dom_sf"/>
</dbReference>
<organism evidence="2 3">
    <name type="scientific">Sphagnum jensenii</name>
    <dbReference type="NCBI Taxonomy" id="128206"/>
    <lineage>
        <taxon>Eukaryota</taxon>
        <taxon>Viridiplantae</taxon>
        <taxon>Streptophyta</taxon>
        <taxon>Embryophyta</taxon>
        <taxon>Bryophyta</taxon>
        <taxon>Sphagnophytina</taxon>
        <taxon>Sphagnopsida</taxon>
        <taxon>Sphagnales</taxon>
        <taxon>Sphagnaceae</taxon>
        <taxon>Sphagnum</taxon>
    </lineage>
</organism>
<dbReference type="InterPro" id="IPR001251">
    <property type="entry name" value="CRAL-TRIO_dom"/>
</dbReference>
<evidence type="ECO:0000313" key="2">
    <source>
        <dbReference type="EMBL" id="CAK9250672.1"/>
    </source>
</evidence>
<dbReference type="CDD" id="cd00170">
    <property type="entry name" value="SEC14"/>
    <property type="match status" value="1"/>
</dbReference>
<reference evidence="2" key="1">
    <citation type="submission" date="2024-02" db="EMBL/GenBank/DDBJ databases">
        <authorList>
            <consortium name="ELIXIR-Norway"/>
            <consortium name="Elixir Norway"/>
        </authorList>
    </citation>
    <scope>NUCLEOTIDE SEQUENCE</scope>
</reference>
<dbReference type="Pfam" id="PF00650">
    <property type="entry name" value="CRAL_TRIO"/>
    <property type="match status" value="1"/>
</dbReference>
<keyword evidence="3" id="KW-1185">Reference proteome</keyword>